<dbReference type="EMBL" id="JAGQHR010001112">
    <property type="protein sequence ID" value="MCA9730330.1"/>
    <property type="molecule type" value="Genomic_DNA"/>
</dbReference>
<proteinExistence type="predicted"/>
<dbReference type="Pfam" id="PF02607">
    <property type="entry name" value="B12-binding_2"/>
    <property type="match status" value="1"/>
</dbReference>
<dbReference type="GO" id="GO:0031419">
    <property type="term" value="F:cobalamin binding"/>
    <property type="evidence" value="ECO:0007669"/>
    <property type="project" value="InterPro"/>
</dbReference>
<reference evidence="3" key="1">
    <citation type="submission" date="2020-04" db="EMBL/GenBank/DDBJ databases">
        <authorList>
            <person name="Zhang T."/>
        </authorList>
    </citation>
    <scope>NUCLEOTIDE SEQUENCE</scope>
    <source>
        <strain evidence="3">HKST-UBA01</strain>
    </source>
</reference>
<dbReference type="Gene3D" id="3.40.50.280">
    <property type="entry name" value="Cobalamin-binding domain"/>
    <property type="match status" value="1"/>
</dbReference>
<reference evidence="3" key="2">
    <citation type="journal article" date="2021" name="Microbiome">
        <title>Successional dynamics and alternative stable states in a saline activated sludge microbial community over 9 years.</title>
        <authorList>
            <person name="Wang Y."/>
            <person name="Ye J."/>
            <person name="Ju F."/>
            <person name="Liu L."/>
            <person name="Boyd J.A."/>
            <person name="Deng Y."/>
            <person name="Parks D.H."/>
            <person name="Jiang X."/>
            <person name="Yin X."/>
            <person name="Woodcroft B.J."/>
            <person name="Tyson G.W."/>
            <person name="Hugenholtz P."/>
            <person name="Polz M.F."/>
            <person name="Zhang T."/>
        </authorList>
    </citation>
    <scope>NUCLEOTIDE SEQUENCE</scope>
    <source>
        <strain evidence="3">HKST-UBA01</strain>
    </source>
</reference>
<dbReference type="Gene3D" id="1.10.1240.10">
    <property type="entry name" value="Methionine synthase domain"/>
    <property type="match status" value="1"/>
</dbReference>
<dbReference type="PROSITE" id="PS50937">
    <property type="entry name" value="HTH_MERR_2"/>
    <property type="match status" value="1"/>
</dbReference>
<dbReference type="GO" id="GO:0046872">
    <property type="term" value="F:metal ion binding"/>
    <property type="evidence" value="ECO:0007669"/>
    <property type="project" value="InterPro"/>
</dbReference>
<dbReference type="Proteomes" id="UP000697710">
    <property type="component" value="Unassembled WGS sequence"/>
</dbReference>
<name>A0A956RRU5_UNCEI</name>
<dbReference type="PROSITE" id="PS51332">
    <property type="entry name" value="B12_BINDING"/>
    <property type="match status" value="1"/>
</dbReference>
<dbReference type="SUPFAM" id="SSF52242">
    <property type="entry name" value="Cobalamin (vitamin B12)-binding domain"/>
    <property type="match status" value="1"/>
</dbReference>
<evidence type="ECO:0000259" key="2">
    <source>
        <dbReference type="PROSITE" id="PS51332"/>
    </source>
</evidence>
<accession>A0A956RRU5</accession>
<organism evidence="3 4">
    <name type="scientific">Eiseniibacteriota bacterium</name>
    <dbReference type="NCBI Taxonomy" id="2212470"/>
    <lineage>
        <taxon>Bacteria</taxon>
        <taxon>Candidatus Eiseniibacteriota</taxon>
    </lineage>
</organism>
<dbReference type="AlphaFoldDB" id="A0A956RRU5"/>
<feature type="non-terminal residue" evidence="3">
    <location>
        <position position="1"/>
    </location>
</feature>
<dbReference type="InterPro" id="IPR003759">
    <property type="entry name" value="Cbl-bd_cap"/>
</dbReference>
<dbReference type="GO" id="GO:0003677">
    <property type="term" value="F:DNA binding"/>
    <property type="evidence" value="ECO:0007669"/>
    <property type="project" value="InterPro"/>
</dbReference>
<protein>
    <submittedName>
        <fullName evidence="3">Cobalamin-dependent protein</fullName>
    </submittedName>
</protein>
<feature type="domain" description="B12-binding" evidence="2">
    <location>
        <begin position="137"/>
        <end position="257"/>
    </location>
</feature>
<dbReference type="Pfam" id="PF02310">
    <property type="entry name" value="B12-binding"/>
    <property type="match status" value="1"/>
</dbReference>
<dbReference type="InterPro" id="IPR036724">
    <property type="entry name" value="Cobalamin-bd_sf"/>
</dbReference>
<dbReference type="InterPro" id="IPR000551">
    <property type="entry name" value="MerR-type_HTH_dom"/>
</dbReference>
<comment type="caution">
    <text evidence="3">The sequence shown here is derived from an EMBL/GenBank/DDBJ whole genome shotgun (WGS) entry which is preliminary data.</text>
</comment>
<evidence type="ECO:0000259" key="1">
    <source>
        <dbReference type="PROSITE" id="PS50937"/>
    </source>
</evidence>
<sequence>ESGHRRYTTEQVRWLRRVAEALALGYRPSKVVPLSAPKIAALIDEGAAAHDARPAVSEVIRCAAAFDGPGIRRILAAELAARGPRGLLEQLIAPVLEAIGDRWVKGELDIRHERFVSGLLGDELREIRRGLPIAEDAPLAVFATLSGEDHDLGIQMAATVGKLDGLDALLLGTGLPHEQIAEAASEMGARVVALSVSLATGGVQTDRVVLELRRLLPSPIRLVVGGRGARGVRRGPRGVDYLESFDEFGTWIRRLDR</sequence>
<dbReference type="InterPro" id="IPR036594">
    <property type="entry name" value="Meth_synthase_dom"/>
</dbReference>
<dbReference type="InterPro" id="IPR006158">
    <property type="entry name" value="Cobalamin-bd"/>
</dbReference>
<feature type="domain" description="HTH merR-type" evidence="1">
    <location>
        <begin position="1"/>
        <end position="25"/>
    </location>
</feature>
<dbReference type="GO" id="GO:0006355">
    <property type="term" value="P:regulation of DNA-templated transcription"/>
    <property type="evidence" value="ECO:0007669"/>
    <property type="project" value="InterPro"/>
</dbReference>
<evidence type="ECO:0000313" key="4">
    <source>
        <dbReference type="Proteomes" id="UP000697710"/>
    </source>
</evidence>
<evidence type="ECO:0000313" key="3">
    <source>
        <dbReference type="EMBL" id="MCA9730330.1"/>
    </source>
</evidence>
<gene>
    <name evidence="3" type="ORF">KC729_21795</name>
</gene>